<keyword evidence="2" id="KW-1185">Reference proteome</keyword>
<protein>
    <submittedName>
        <fullName evidence="1">Uncharacterized protein</fullName>
    </submittedName>
</protein>
<proteinExistence type="predicted"/>
<gene>
    <name evidence="1" type="ORF">F3N42_09135</name>
</gene>
<organism evidence="1 2">
    <name type="scientific">Marinihelvus fidelis</name>
    <dbReference type="NCBI Taxonomy" id="2613842"/>
    <lineage>
        <taxon>Bacteria</taxon>
        <taxon>Pseudomonadati</taxon>
        <taxon>Pseudomonadota</taxon>
        <taxon>Gammaproteobacteria</taxon>
        <taxon>Chromatiales</taxon>
        <taxon>Wenzhouxiangellaceae</taxon>
        <taxon>Marinihelvus</taxon>
    </lineage>
</organism>
<dbReference type="Proteomes" id="UP000325372">
    <property type="component" value="Unassembled WGS sequence"/>
</dbReference>
<name>A0A5N0T957_9GAMM</name>
<reference evidence="1 2" key="1">
    <citation type="submission" date="2019-09" db="EMBL/GenBank/DDBJ databases">
        <title>Wenzhouxiangella sp. Genome sequencing and assembly.</title>
        <authorList>
            <person name="Zhang R."/>
        </authorList>
    </citation>
    <scope>NUCLEOTIDE SEQUENCE [LARGE SCALE GENOMIC DNA]</scope>
    <source>
        <strain evidence="1 2">W260</strain>
    </source>
</reference>
<comment type="caution">
    <text evidence="1">The sequence shown here is derived from an EMBL/GenBank/DDBJ whole genome shotgun (WGS) entry which is preliminary data.</text>
</comment>
<accession>A0A5N0T957</accession>
<evidence type="ECO:0000313" key="2">
    <source>
        <dbReference type="Proteomes" id="UP000325372"/>
    </source>
</evidence>
<evidence type="ECO:0000313" key="1">
    <source>
        <dbReference type="EMBL" id="KAA9131472.1"/>
    </source>
</evidence>
<sequence length="73" mass="8244">MSSQECHLLAEIDFWRDMIEREKSTVSEVALERMHKALALAERKLLMLAPERADPAAPTLAALGTSRLSSRRH</sequence>
<dbReference type="RefSeq" id="WP_150864122.1">
    <property type="nucleotide sequence ID" value="NZ_VYXP01000005.1"/>
</dbReference>
<dbReference type="AlphaFoldDB" id="A0A5N0T957"/>
<dbReference type="EMBL" id="VYXP01000005">
    <property type="protein sequence ID" value="KAA9131472.1"/>
    <property type="molecule type" value="Genomic_DNA"/>
</dbReference>